<dbReference type="AlphaFoldDB" id="G4ZCU1"/>
<proteinExistence type="predicted"/>
<dbReference type="InterPro" id="IPR036770">
    <property type="entry name" value="Ankyrin_rpt-contain_sf"/>
</dbReference>
<dbReference type="KEGG" id="psoj:PHYSODRAFT_498994"/>
<gene>
    <name evidence="1" type="ORF">PHYSODRAFT_498994</name>
</gene>
<dbReference type="GeneID" id="20657636"/>
<keyword evidence="2" id="KW-1185">Reference proteome</keyword>
<dbReference type="SMR" id="G4ZCU1"/>
<reference evidence="1 2" key="1">
    <citation type="journal article" date="2006" name="Science">
        <title>Phytophthora genome sequences uncover evolutionary origins and mechanisms of pathogenesis.</title>
        <authorList>
            <person name="Tyler B.M."/>
            <person name="Tripathy S."/>
            <person name="Zhang X."/>
            <person name="Dehal P."/>
            <person name="Jiang R.H."/>
            <person name="Aerts A."/>
            <person name="Arredondo F.D."/>
            <person name="Baxter L."/>
            <person name="Bensasson D."/>
            <person name="Beynon J.L."/>
            <person name="Chapman J."/>
            <person name="Damasceno C.M."/>
            <person name="Dorrance A.E."/>
            <person name="Dou D."/>
            <person name="Dickerman A.W."/>
            <person name="Dubchak I.L."/>
            <person name="Garbelotto M."/>
            <person name="Gijzen M."/>
            <person name="Gordon S.G."/>
            <person name="Govers F."/>
            <person name="Grunwald N.J."/>
            <person name="Huang W."/>
            <person name="Ivors K.L."/>
            <person name="Jones R.W."/>
            <person name="Kamoun S."/>
            <person name="Krampis K."/>
            <person name="Lamour K.H."/>
            <person name="Lee M.K."/>
            <person name="McDonald W.H."/>
            <person name="Medina M."/>
            <person name="Meijer H.J."/>
            <person name="Nordberg E.K."/>
            <person name="Maclean D.J."/>
            <person name="Ospina-Giraldo M.D."/>
            <person name="Morris P.F."/>
            <person name="Phuntumart V."/>
            <person name="Putnam N.H."/>
            <person name="Rash S."/>
            <person name="Rose J.K."/>
            <person name="Sakihama Y."/>
            <person name="Salamov A.A."/>
            <person name="Savidor A."/>
            <person name="Scheuring C.F."/>
            <person name="Smith B.M."/>
            <person name="Sobral B.W."/>
            <person name="Terry A."/>
            <person name="Torto-Alalibo T.A."/>
            <person name="Win J."/>
            <person name="Xu Z."/>
            <person name="Zhang H."/>
            <person name="Grigoriev I.V."/>
            <person name="Rokhsar D.S."/>
            <person name="Boore J.L."/>
        </authorList>
    </citation>
    <scope>NUCLEOTIDE SEQUENCE [LARGE SCALE GENOMIC DNA]</scope>
    <source>
        <strain evidence="1 2">P6497</strain>
    </source>
</reference>
<evidence type="ECO:0000313" key="2">
    <source>
        <dbReference type="Proteomes" id="UP000002640"/>
    </source>
</evidence>
<dbReference type="Gene3D" id="1.25.40.20">
    <property type="entry name" value="Ankyrin repeat-containing domain"/>
    <property type="match status" value="1"/>
</dbReference>
<accession>G4ZCU1</accession>
<dbReference type="SUPFAM" id="SSF48403">
    <property type="entry name" value="Ankyrin repeat"/>
    <property type="match status" value="1"/>
</dbReference>
<evidence type="ECO:0000313" key="1">
    <source>
        <dbReference type="EMBL" id="EGZ18299.1"/>
    </source>
</evidence>
<sequence length="134" mass="15097">MEPPILLLVQHALPLQVQGLSHVVQLVNEFVLPSTIDAAVSNDLQRVLKAFEMFRPQTIGAMDGAATLGRLDILQRLHVERDEGCSLTAFIGAASNGHLEVLEWLYYRYPKMRRGMQELTEATRHGHLDIIHFV</sequence>
<dbReference type="Pfam" id="PF13637">
    <property type="entry name" value="Ank_4"/>
    <property type="match status" value="1"/>
</dbReference>
<organism evidence="1 2">
    <name type="scientific">Phytophthora sojae (strain P6497)</name>
    <name type="common">Soybean stem and root rot agent</name>
    <name type="synonym">Phytophthora megasperma f. sp. glycines</name>
    <dbReference type="NCBI Taxonomy" id="1094619"/>
    <lineage>
        <taxon>Eukaryota</taxon>
        <taxon>Sar</taxon>
        <taxon>Stramenopiles</taxon>
        <taxon>Oomycota</taxon>
        <taxon>Peronosporomycetes</taxon>
        <taxon>Peronosporales</taxon>
        <taxon>Peronosporaceae</taxon>
        <taxon>Phytophthora</taxon>
    </lineage>
</organism>
<dbReference type="InterPro" id="IPR002110">
    <property type="entry name" value="Ankyrin_rpt"/>
</dbReference>
<dbReference type="EMBL" id="JH159154">
    <property type="protein sequence ID" value="EGZ18299.1"/>
    <property type="molecule type" value="Genomic_DNA"/>
</dbReference>
<feature type="non-terminal residue" evidence="1">
    <location>
        <position position="134"/>
    </location>
</feature>
<dbReference type="InterPro" id="IPR052050">
    <property type="entry name" value="SecEffector_AnkRepeat"/>
</dbReference>
<dbReference type="PANTHER" id="PTHR46586">
    <property type="entry name" value="ANKYRIN REPEAT-CONTAINING PROTEIN"/>
    <property type="match status" value="1"/>
</dbReference>
<dbReference type="InParanoid" id="G4ZCU1"/>
<protein>
    <submittedName>
        <fullName evidence="1">Uncharacterized protein</fullName>
    </submittedName>
</protein>
<dbReference type="Proteomes" id="UP000002640">
    <property type="component" value="Unassembled WGS sequence"/>
</dbReference>
<dbReference type="RefSeq" id="XP_009527357.1">
    <property type="nucleotide sequence ID" value="XM_009529062.1"/>
</dbReference>
<name>G4ZCU1_PHYSP</name>
<dbReference type="PANTHER" id="PTHR46586:SF3">
    <property type="entry name" value="ANKYRIN REPEAT-CONTAINING PROTEIN"/>
    <property type="match status" value="1"/>
</dbReference>